<dbReference type="Proteomes" id="UP000002051">
    <property type="component" value="Chromosome 2"/>
</dbReference>
<feature type="transmembrane region" description="Helical" evidence="1">
    <location>
        <begin position="15"/>
        <end position="33"/>
    </location>
</feature>
<dbReference type="PaxDb" id="3880-AES65391"/>
<dbReference type="HOGENOM" id="CLU_3090220_0_0_1"/>
<keyword evidence="1" id="KW-1133">Transmembrane helix</keyword>
<protein>
    <submittedName>
        <fullName evidence="2">Transmembrane protein, putative</fullName>
    </submittedName>
</protein>
<dbReference type="AlphaFoldDB" id="G7IIE8"/>
<evidence type="ECO:0000313" key="2">
    <source>
        <dbReference type="EMBL" id="AES65391.1"/>
    </source>
</evidence>
<accession>G7IIE8</accession>
<reference evidence="2 4" key="2">
    <citation type="journal article" date="2014" name="BMC Genomics">
        <title>An improved genome release (version Mt4.0) for the model legume Medicago truncatula.</title>
        <authorList>
            <person name="Tang H."/>
            <person name="Krishnakumar V."/>
            <person name="Bidwell S."/>
            <person name="Rosen B."/>
            <person name="Chan A."/>
            <person name="Zhou S."/>
            <person name="Gentzbittel L."/>
            <person name="Childs K.L."/>
            <person name="Yandell M."/>
            <person name="Gundlach H."/>
            <person name="Mayer K.F."/>
            <person name="Schwartz D.C."/>
            <person name="Town C.D."/>
        </authorList>
    </citation>
    <scope>GENOME REANNOTATION</scope>
    <source>
        <strain evidence="3 4">cv. Jemalong A17</strain>
    </source>
</reference>
<dbReference type="EMBL" id="CM001218">
    <property type="protein sequence ID" value="AES65391.1"/>
    <property type="molecule type" value="Genomic_DNA"/>
</dbReference>
<keyword evidence="1" id="KW-0472">Membrane</keyword>
<proteinExistence type="predicted"/>
<gene>
    <name evidence="2" type="ordered locus">MTR_2g038780</name>
</gene>
<reference evidence="2 4" key="1">
    <citation type="journal article" date="2011" name="Nature">
        <title>The Medicago genome provides insight into the evolution of rhizobial symbioses.</title>
        <authorList>
            <person name="Young N.D."/>
            <person name="Debelle F."/>
            <person name="Oldroyd G.E."/>
            <person name="Geurts R."/>
            <person name="Cannon S.B."/>
            <person name="Udvardi M.K."/>
            <person name="Benedito V.A."/>
            <person name="Mayer K.F."/>
            <person name="Gouzy J."/>
            <person name="Schoof H."/>
            <person name="Van de Peer Y."/>
            <person name="Proost S."/>
            <person name="Cook D.R."/>
            <person name="Meyers B.C."/>
            <person name="Spannagl M."/>
            <person name="Cheung F."/>
            <person name="De Mita S."/>
            <person name="Krishnakumar V."/>
            <person name="Gundlach H."/>
            <person name="Zhou S."/>
            <person name="Mudge J."/>
            <person name="Bharti A.K."/>
            <person name="Murray J.D."/>
            <person name="Naoumkina M.A."/>
            <person name="Rosen B."/>
            <person name="Silverstein K.A."/>
            <person name="Tang H."/>
            <person name="Rombauts S."/>
            <person name="Zhao P.X."/>
            <person name="Zhou P."/>
            <person name="Barbe V."/>
            <person name="Bardou P."/>
            <person name="Bechner M."/>
            <person name="Bellec A."/>
            <person name="Berger A."/>
            <person name="Berges H."/>
            <person name="Bidwell S."/>
            <person name="Bisseling T."/>
            <person name="Choisne N."/>
            <person name="Couloux A."/>
            <person name="Denny R."/>
            <person name="Deshpande S."/>
            <person name="Dai X."/>
            <person name="Doyle J.J."/>
            <person name="Dudez A.M."/>
            <person name="Farmer A.D."/>
            <person name="Fouteau S."/>
            <person name="Franken C."/>
            <person name="Gibelin C."/>
            <person name="Gish J."/>
            <person name="Goldstein S."/>
            <person name="Gonzalez A.J."/>
            <person name="Green P.J."/>
            <person name="Hallab A."/>
            <person name="Hartog M."/>
            <person name="Hua A."/>
            <person name="Humphray S.J."/>
            <person name="Jeong D.H."/>
            <person name="Jing Y."/>
            <person name="Jocker A."/>
            <person name="Kenton S.M."/>
            <person name="Kim D.J."/>
            <person name="Klee K."/>
            <person name="Lai H."/>
            <person name="Lang C."/>
            <person name="Lin S."/>
            <person name="Macmil S.L."/>
            <person name="Magdelenat G."/>
            <person name="Matthews L."/>
            <person name="McCorrison J."/>
            <person name="Monaghan E.L."/>
            <person name="Mun J.H."/>
            <person name="Najar F.Z."/>
            <person name="Nicholson C."/>
            <person name="Noirot C."/>
            <person name="O'Bleness M."/>
            <person name="Paule C.R."/>
            <person name="Poulain J."/>
            <person name="Prion F."/>
            <person name="Qin B."/>
            <person name="Qu C."/>
            <person name="Retzel E.F."/>
            <person name="Riddle C."/>
            <person name="Sallet E."/>
            <person name="Samain S."/>
            <person name="Samson N."/>
            <person name="Sanders I."/>
            <person name="Saurat O."/>
            <person name="Scarpelli C."/>
            <person name="Schiex T."/>
            <person name="Segurens B."/>
            <person name="Severin A.J."/>
            <person name="Sherrier D.J."/>
            <person name="Shi R."/>
            <person name="Sims S."/>
            <person name="Singer S.R."/>
            <person name="Sinharoy S."/>
            <person name="Sterck L."/>
            <person name="Viollet A."/>
            <person name="Wang B.B."/>
            <person name="Wang K."/>
            <person name="Wang M."/>
            <person name="Wang X."/>
            <person name="Warfsmann J."/>
            <person name="Weissenbach J."/>
            <person name="White D.D."/>
            <person name="White J.D."/>
            <person name="Wiley G.B."/>
            <person name="Wincker P."/>
            <person name="Xing Y."/>
            <person name="Yang L."/>
            <person name="Yao Z."/>
            <person name="Ying F."/>
            <person name="Zhai J."/>
            <person name="Zhou L."/>
            <person name="Zuber A."/>
            <person name="Denarie J."/>
            <person name="Dixon R.A."/>
            <person name="May G.D."/>
            <person name="Schwartz D.C."/>
            <person name="Rogers J."/>
            <person name="Quetier F."/>
            <person name="Town C.D."/>
            <person name="Roe B.A."/>
        </authorList>
    </citation>
    <scope>NUCLEOTIDE SEQUENCE [LARGE SCALE GENOMIC DNA]</scope>
    <source>
        <strain evidence="2">A17</strain>
        <strain evidence="3 4">cv. Jemalong A17</strain>
    </source>
</reference>
<evidence type="ECO:0000313" key="3">
    <source>
        <dbReference type="EnsemblPlants" id="AES65391"/>
    </source>
</evidence>
<dbReference type="EnsemblPlants" id="AES65391">
    <property type="protein sequence ID" value="AES65391"/>
    <property type="gene ID" value="MTR_2g038780"/>
</dbReference>
<name>G7IIE8_MEDTR</name>
<keyword evidence="1 2" id="KW-0812">Transmembrane</keyword>
<reference evidence="3" key="3">
    <citation type="submission" date="2015-04" db="UniProtKB">
        <authorList>
            <consortium name="EnsemblPlants"/>
        </authorList>
    </citation>
    <scope>IDENTIFICATION</scope>
    <source>
        <strain evidence="3">cv. Jemalong A17</strain>
    </source>
</reference>
<evidence type="ECO:0000313" key="4">
    <source>
        <dbReference type="Proteomes" id="UP000002051"/>
    </source>
</evidence>
<sequence>MIEAYPSMMTFKTKVPANFVTNVFSLWLTAVCGDEGMKMIKRMRDDDEELSA</sequence>
<evidence type="ECO:0000256" key="1">
    <source>
        <dbReference type="SAM" id="Phobius"/>
    </source>
</evidence>
<keyword evidence="4" id="KW-1185">Reference proteome</keyword>
<organism evidence="2 4">
    <name type="scientific">Medicago truncatula</name>
    <name type="common">Barrel medic</name>
    <name type="synonym">Medicago tribuloides</name>
    <dbReference type="NCBI Taxonomy" id="3880"/>
    <lineage>
        <taxon>Eukaryota</taxon>
        <taxon>Viridiplantae</taxon>
        <taxon>Streptophyta</taxon>
        <taxon>Embryophyta</taxon>
        <taxon>Tracheophyta</taxon>
        <taxon>Spermatophyta</taxon>
        <taxon>Magnoliopsida</taxon>
        <taxon>eudicotyledons</taxon>
        <taxon>Gunneridae</taxon>
        <taxon>Pentapetalae</taxon>
        <taxon>rosids</taxon>
        <taxon>fabids</taxon>
        <taxon>Fabales</taxon>
        <taxon>Fabaceae</taxon>
        <taxon>Papilionoideae</taxon>
        <taxon>50 kb inversion clade</taxon>
        <taxon>NPAAA clade</taxon>
        <taxon>Hologalegina</taxon>
        <taxon>IRL clade</taxon>
        <taxon>Trifolieae</taxon>
        <taxon>Medicago</taxon>
    </lineage>
</organism>